<accession>A0A4U8UM05</accession>
<dbReference type="EMBL" id="CM016762">
    <property type="protein sequence ID" value="TMS33619.1"/>
    <property type="molecule type" value="Genomic_DNA"/>
</dbReference>
<reference evidence="1 2" key="1">
    <citation type="journal article" date="2015" name="Genome Biol.">
        <title>Comparative genomics of Steinernema reveals deeply conserved gene regulatory networks.</title>
        <authorList>
            <person name="Dillman A.R."/>
            <person name="Macchietto M."/>
            <person name="Porter C.F."/>
            <person name="Rogers A."/>
            <person name="Williams B."/>
            <person name="Antoshechkin I."/>
            <person name="Lee M.M."/>
            <person name="Goodwin Z."/>
            <person name="Lu X."/>
            <person name="Lewis E.E."/>
            <person name="Goodrich-Blair H."/>
            <person name="Stock S.P."/>
            <person name="Adams B.J."/>
            <person name="Sternberg P.W."/>
            <person name="Mortazavi A."/>
        </authorList>
    </citation>
    <scope>NUCLEOTIDE SEQUENCE [LARGE SCALE GENOMIC DNA]</scope>
    <source>
        <strain evidence="1 2">ALL</strain>
    </source>
</reference>
<sequence length="100" mass="11555">MSRPSAAWSKRPVYLKFSRFSPFFEKTPFRNSIKAASKQSSPPIEYLEACMWTSLAGIWSGNLKNCFKELLGQRSTNVELFVALKIVFENQDVWFGRLLE</sequence>
<reference evidence="1 2" key="2">
    <citation type="journal article" date="2019" name="G3 (Bethesda)">
        <title>Hybrid Assembly of the Genome of the Entomopathogenic Nematode Steinernema carpocapsae Identifies the X-Chromosome.</title>
        <authorList>
            <person name="Serra L."/>
            <person name="Macchietto M."/>
            <person name="Macias-Munoz A."/>
            <person name="McGill C.J."/>
            <person name="Rodriguez I.M."/>
            <person name="Rodriguez B."/>
            <person name="Murad R."/>
            <person name="Mortazavi A."/>
        </authorList>
    </citation>
    <scope>NUCLEOTIDE SEQUENCE [LARGE SCALE GENOMIC DNA]</scope>
    <source>
        <strain evidence="1 2">ALL</strain>
    </source>
</reference>
<dbReference type="AlphaFoldDB" id="A0A4U8UM05"/>
<proteinExistence type="predicted"/>
<dbReference type="EMBL" id="AZBU02000001">
    <property type="protein sequence ID" value="TMS33619.1"/>
    <property type="molecule type" value="Genomic_DNA"/>
</dbReference>
<evidence type="ECO:0000313" key="1">
    <source>
        <dbReference type="EMBL" id="TMS33619.1"/>
    </source>
</evidence>
<comment type="caution">
    <text evidence="1">The sequence shown here is derived from an EMBL/GenBank/DDBJ whole genome shotgun (WGS) entry which is preliminary data.</text>
</comment>
<evidence type="ECO:0000313" key="2">
    <source>
        <dbReference type="Proteomes" id="UP000298663"/>
    </source>
</evidence>
<name>A0A4U8UM05_STECR</name>
<gene>
    <name evidence="1" type="ORF">L596_001341</name>
</gene>
<protein>
    <submittedName>
        <fullName evidence="1">Uncharacterized protein</fullName>
    </submittedName>
</protein>
<dbReference type="Proteomes" id="UP000298663">
    <property type="component" value="Chromosome X"/>
</dbReference>
<organism evidence="1 2">
    <name type="scientific">Steinernema carpocapsae</name>
    <name type="common">Entomopathogenic nematode</name>
    <dbReference type="NCBI Taxonomy" id="34508"/>
    <lineage>
        <taxon>Eukaryota</taxon>
        <taxon>Metazoa</taxon>
        <taxon>Ecdysozoa</taxon>
        <taxon>Nematoda</taxon>
        <taxon>Chromadorea</taxon>
        <taxon>Rhabditida</taxon>
        <taxon>Tylenchina</taxon>
        <taxon>Panagrolaimomorpha</taxon>
        <taxon>Strongyloidoidea</taxon>
        <taxon>Steinernematidae</taxon>
        <taxon>Steinernema</taxon>
    </lineage>
</organism>
<keyword evidence="2" id="KW-1185">Reference proteome</keyword>